<dbReference type="NCBIfam" id="NF041644">
    <property type="entry name" value="CBO0543_fam"/>
    <property type="match status" value="1"/>
</dbReference>
<feature type="domain" description="Cupin type-2" evidence="2">
    <location>
        <begin position="211"/>
        <end position="278"/>
    </location>
</feature>
<organism evidence="3 4">
    <name type="scientific">Paenibacillus cremeus</name>
    <dbReference type="NCBI Taxonomy" id="2163881"/>
    <lineage>
        <taxon>Bacteria</taxon>
        <taxon>Bacillati</taxon>
        <taxon>Bacillota</taxon>
        <taxon>Bacilli</taxon>
        <taxon>Bacillales</taxon>
        <taxon>Paenibacillaceae</taxon>
        <taxon>Paenibacillus</taxon>
    </lineage>
</organism>
<dbReference type="Pfam" id="PF07883">
    <property type="entry name" value="Cupin_2"/>
    <property type="match status" value="1"/>
</dbReference>
<keyword evidence="1" id="KW-1133">Transmembrane helix</keyword>
<dbReference type="InterPro" id="IPR014710">
    <property type="entry name" value="RmlC-like_jellyroll"/>
</dbReference>
<keyword evidence="4" id="KW-1185">Reference proteome</keyword>
<sequence>MVFGGCGCGLFYFLVFVISWLSFVCFAQKKRFGELYPTILIAMIMSLSSDVVTLLFPLWQYQDVDTNYPLLSRVLLDDFGIYPVIAYFYVQSLPSKLNKWFMYTLIWSFAGISVEGLMLHLGYMVYSLGWSLLWSFVSNWIIFGLLTLHWRGGMKRRAGSEVLIHPSGRAMIQFQQELHPLDAKHPLRSILTYPGVTLFQGACRDNVESFLFILDPDAEVPTKTHEGYELHYVMDGLLSLSLNGQEIQLHEGQLFHFPSTTPHAFKNDQTQPVKLLSILIRSELNEQNAI</sequence>
<protein>
    <submittedName>
        <fullName evidence="3">Cupin domain-containing protein</fullName>
    </submittedName>
</protein>
<proteinExistence type="predicted"/>
<evidence type="ECO:0000259" key="2">
    <source>
        <dbReference type="Pfam" id="PF07883"/>
    </source>
</evidence>
<dbReference type="InterPro" id="IPR011051">
    <property type="entry name" value="RmlC_Cupin_sf"/>
</dbReference>
<dbReference type="Proteomes" id="UP000317036">
    <property type="component" value="Unassembled WGS sequence"/>
</dbReference>
<name>A0A559K9Y4_9BACL</name>
<feature type="transmembrane region" description="Helical" evidence="1">
    <location>
        <begin position="6"/>
        <end position="27"/>
    </location>
</feature>
<gene>
    <name evidence="3" type="ORF">FPZ49_15795</name>
</gene>
<dbReference type="InterPro" id="IPR048147">
    <property type="entry name" value="CBO0543-like"/>
</dbReference>
<dbReference type="EMBL" id="VNJI01000018">
    <property type="protein sequence ID" value="TVY08948.1"/>
    <property type="molecule type" value="Genomic_DNA"/>
</dbReference>
<evidence type="ECO:0000313" key="3">
    <source>
        <dbReference type="EMBL" id="TVY08948.1"/>
    </source>
</evidence>
<accession>A0A559K9Y4</accession>
<keyword evidence="1" id="KW-0472">Membrane</keyword>
<feature type="transmembrane region" description="Helical" evidence="1">
    <location>
        <begin position="71"/>
        <end position="90"/>
    </location>
</feature>
<comment type="caution">
    <text evidence="3">The sequence shown here is derived from an EMBL/GenBank/DDBJ whole genome shotgun (WGS) entry which is preliminary data.</text>
</comment>
<feature type="transmembrane region" description="Helical" evidence="1">
    <location>
        <begin position="39"/>
        <end position="59"/>
    </location>
</feature>
<dbReference type="Gene3D" id="2.60.120.10">
    <property type="entry name" value="Jelly Rolls"/>
    <property type="match status" value="1"/>
</dbReference>
<feature type="transmembrane region" description="Helical" evidence="1">
    <location>
        <begin position="132"/>
        <end position="150"/>
    </location>
</feature>
<dbReference type="AlphaFoldDB" id="A0A559K9Y4"/>
<keyword evidence="1" id="KW-0812">Transmembrane</keyword>
<evidence type="ECO:0000256" key="1">
    <source>
        <dbReference type="SAM" id="Phobius"/>
    </source>
</evidence>
<dbReference type="InterPro" id="IPR013096">
    <property type="entry name" value="Cupin_2"/>
</dbReference>
<dbReference type="CDD" id="cd02209">
    <property type="entry name" value="cupin_XRE_C"/>
    <property type="match status" value="1"/>
</dbReference>
<dbReference type="SUPFAM" id="SSF51182">
    <property type="entry name" value="RmlC-like cupins"/>
    <property type="match status" value="1"/>
</dbReference>
<reference evidence="3 4" key="1">
    <citation type="submission" date="2019-07" db="EMBL/GenBank/DDBJ databases">
        <authorList>
            <person name="Kim J."/>
        </authorList>
    </citation>
    <scope>NUCLEOTIDE SEQUENCE [LARGE SCALE GENOMIC DNA]</scope>
    <source>
        <strain evidence="3 4">JC52</strain>
    </source>
</reference>
<feature type="transmembrane region" description="Helical" evidence="1">
    <location>
        <begin position="102"/>
        <end position="126"/>
    </location>
</feature>
<evidence type="ECO:0000313" key="4">
    <source>
        <dbReference type="Proteomes" id="UP000317036"/>
    </source>
</evidence>